<feature type="region of interest" description="Disordered" evidence="1">
    <location>
        <begin position="148"/>
        <end position="172"/>
    </location>
</feature>
<sequence>MAEDNGSGLAGIGTTMGATSAAISAQATAQAAAALRIQYEDLKGYKNLVDGLLTTLQESPAHHGKIADGTLPTGALGKGFAEAENLYKAYNTVHSELQKLSKGLAGQIEALGIAIQSANGGYTAVDEEAKRRMLAISKQAHEEYVPKRDPYADKMADGSQATPNGKKGGVFG</sequence>
<dbReference type="Proteomes" id="UP001382904">
    <property type="component" value="Unassembled WGS sequence"/>
</dbReference>
<reference evidence="2 3" key="1">
    <citation type="submission" date="2024-03" db="EMBL/GenBank/DDBJ databases">
        <title>Novel Streptomyces species of biotechnological and ecological value are a feature of Machair soil.</title>
        <authorList>
            <person name="Prole J.R."/>
            <person name="Goodfellow M."/>
            <person name="Allenby N."/>
            <person name="Ward A.C."/>
        </authorList>
    </citation>
    <scope>NUCLEOTIDE SEQUENCE [LARGE SCALE GENOMIC DNA]</scope>
    <source>
        <strain evidence="2 3">MS1.HAVA.3</strain>
    </source>
</reference>
<keyword evidence="3" id="KW-1185">Reference proteome</keyword>
<proteinExistence type="predicted"/>
<evidence type="ECO:0000256" key="1">
    <source>
        <dbReference type="SAM" id="MobiDB-lite"/>
    </source>
</evidence>
<evidence type="ECO:0000313" key="2">
    <source>
        <dbReference type="EMBL" id="MEJ8644110.1"/>
    </source>
</evidence>
<comment type="caution">
    <text evidence="2">The sequence shown here is derived from an EMBL/GenBank/DDBJ whole genome shotgun (WGS) entry which is preliminary data.</text>
</comment>
<accession>A0ABU8U8C2</accession>
<name>A0ABU8U8C2_9ACTN</name>
<protein>
    <submittedName>
        <fullName evidence="2">Uncharacterized protein</fullName>
    </submittedName>
</protein>
<organism evidence="2 3">
    <name type="scientific">Streptomyces caledonius</name>
    <dbReference type="NCBI Taxonomy" id="3134107"/>
    <lineage>
        <taxon>Bacteria</taxon>
        <taxon>Bacillati</taxon>
        <taxon>Actinomycetota</taxon>
        <taxon>Actinomycetes</taxon>
        <taxon>Kitasatosporales</taxon>
        <taxon>Streptomycetaceae</taxon>
        <taxon>Streptomyces</taxon>
    </lineage>
</organism>
<evidence type="ECO:0000313" key="3">
    <source>
        <dbReference type="Proteomes" id="UP001382904"/>
    </source>
</evidence>
<dbReference type="EMBL" id="JBBKAM010000002">
    <property type="protein sequence ID" value="MEJ8644110.1"/>
    <property type="molecule type" value="Genomic_DNA"/>
</dbReference>
<gene>
    <name evidence="2" type="ORF">WKI68_27835</name>
</gene>